<sequence length="103" mass="12411">MIVTMEQIRKERSISMESINIDQNYYQLLLQLQEYQFALVELNLYLDTHPDDQSALLQFNQLVEQREQVANQIEENYGPLFNFGLSNSEFPWQWKKAPWPWQV</sequence>
<dbReference type="InterPro" id="IPR016571">
    <property type="entry name" value="Spore_coat_assembly_CotJB"/>
</dbReference>
<dbReference type="RefSeq" id="WP_389364028.1">
    <property type="nucleotide sequence ID" value="NZ_JBIACK010000016.1"/>
</dbReference>
<evidence type="ECO:0000259" key="1">
    <source>
        <dbReference type="Pfam" id="PF12652"/>
    </source>
</evidence>
<comment type="caution">
    <text evidence="2">The sequence shown here is derived from an EMBL/GenBank/DDBJ whole genome shotgun (WGS) entry which is preliminary data.</text>
</comment>
<feature type="domain" description="Protein CotJB" evidence="1">
    <location>
        <begin position="27"/>
        <end position="102"/>
    </location>
</feature>
<keyword evidence="3" id="KW-1185">Reference proteome</keyword>
<gene>
    <name evidence="2" type="ORF">ACFYKX_23160</name>
</gene>
<dbReference type="PIRSF" id="PIRSF010606">
    <property type="entry name" value="Spore_coat_CotJB"/>
    <property type="match status" value="1"/>
</dbReference>
<evidence type="ECO:0000313" key="2">
    <source>
        <dbReference type="EMBL" id="MFE8703467.1"/>
    </source>
</evidence>
<dbReference type="Proteomes" id="UP001601059">
    <property type="component" value="Unassembled WGS sequence"/>
</dbReference>
<keyword evidence="2" id="KW-0946">Virion</keyword>
<accession>A0ABW6KH01</accession>
<dbReference type="Pfam" id="PF12652">
    <property type="entry name" value="CotJB"/>
    <property type="match status" value="1"/>
</dbReference>
<protein>
    <submittedName>
        <fullName evidence="2">Spore coat protein CotJB</fullName>
    </submittedName>
</protein>
<organism evidence="2 3">
    <name type="scientific">Cytobacillus spartinae</name>
    <dbReference type="NCBI Taxonomy" id="3299023"/>
    <lineage>
        <taxon>Bacteria</taxon>
        <taxon>Bacillati</taxon>
        <taxon>Bacillota</taxon>
        <taxon>Bacilli</taxon>
        <taxon>Bacillales</taxon>
        <taxon>Bacillaceae</taxon>
        <taxon>Cytobacillus</taxon>
    </lineage>
</organism>
<reference evidence="2 3" key="1">
    <citation type="submission" date="2024-08" db="EMBL/GenBank/DDBJ databases">
        <title>Two novel Cytobacillus novel species.</title>
        <authorList>
            <person name="Liu G."/>
        </authorList>
    </citation>
    <scope>NUCLEOTIDE SEQUENCE [LARGE SCALE GENOMIC DNA]</scope>
    <source>
        <strain evidence="2 3">FJAT-54145</strain>
    </source>
</reference>
<dbReference type="EMBL" id="JBIACK010000016">
    <property type="protein sequence ID" value="MFE8703467.1"/>
    <property type="molecule type" value="Genomic_DNA"/>
</dbReference>
<keyword evidence="2" id="KW-0167">Capsid protein</keyword>
<dbReference type="InterPro" id="IPR024207">
    <property type="entry name" value="CotJB_dom"/>
</dbReference>
<proteinExistence type="predicted"/>
<evidence type="ECO:0000313" key="3">
    <source>
        <dbReference type="Proteomes" id="UP001601059"/>
    </source>
</evidence>
<name>A0ABW6KH01_9BACI</name>